<dbReference type="PANTHER" id="PTHR43081:SF11">
    <property type="entry name" value="BLR2264 PROTEIN"/>
    <property type="match status" value="1"/>
</dbReference>
<dbReference type="Proteomes" id="UP000476332">
    <property type="component" value="Unassembled WGS sequence"/>
</dbReference>
<dbReference type="SMART" id="SM00044">
    <property type="entry name" value="CYCc"/>
    <property type="match status" value="1"/>
</dbReference>
<evidence type="ECO:0000313" key="3">
    <source>
        <dbReference type="Proteomes" id="UP000476332"/>
    </source>
</evidence>
<reference evidence="2 3" key="1">
    <citation type="submission" date="2020-01" db="EMBL/GenBank/DDBJ databases">
        <title>Genomes of bacteria type strains.</title>
        <authorList>
            <person name="Chen J."/>
            <person name="Zhu S."/>
            <person name="Chen J."/>
        </authorList>
    </citation>
    <scope>NUCLEOTIDE SEQUENCE [LARGE SCALE GENOMIC DNA]</scope>
    <source>
        <strain evidence="2 3">KCTC 52919</strain>
    </source>
</reference>
<dbReference type="AlphaFoldDB" id="A0A6L9MK80"/>
<dbReference type="EMBL" id="JAAAMJ010000011">
    <property type="protein sequence ID" value="NDV87900.1"/>
    <property type="molecule type" value="Genomic_DNA"/>
</dbReference>
<dbReference type="Pfam" id="PF00211">
    <property type="entry name" value="Guanylate_cyc"/>
    <property type="match status" value="1"/>
</dbReference>
<dbReference type="PROSITE" id="PS50125">
    <property type="entry name" value="GUANYLATE_CYCLASE_2"/>
    <property type="match status" value="1"/>
</dbReference>
<dbReference type="InterPro" id="IPR050697">
    <property type="entry name" value="Adenylyl/Guanylyl_Cyclase_3/4"/>
</dbReference>
<name>A0A6L9MK80_9HYPH</name>
<comment type="caution">
    <text evidence="2">The sequence shown here is derived from an EMBL/GenBank/DDBJ whole genome shotgun (WGS) entry which is preliminary data.</text>
</comment>
<dbReference type="GO" id="GO:0004016">
    <property type="term" value="F:adenylate cyclase activity"/>
    <property type="evidence" value="ECO:0007669"/>
    <property type="project" value="UniProtKB-ARBA"/>
</dbReference>
<proteinExistence type="predicted"/>
<dbReference type="InterPro" id="IPR001054">
    <property type="entry name" value="A/G_cyclase"/>
</dbReference>
<dbReference type="Gene3D" id="3.30.70.1230">
    <property type="entry name" value="Nucleotide cyclase"/>
    <property type="match status" value="1"/>
</dbReference>
<dbReference type="CDD" id="cd07302">
    <property type="entry name" value="CHD"/>
    <property type="match status" value="1"/>
</dbReference>
<organism evidence="2 3">
    <name type="scientific">Aurantimonas aggregata</name>
    <dbReference type="NCBI Taxonomy" id="2047720"/>
    <lineage>
        <taxon>Bacteria</taxon>
        <taxon>Pseudomonadati</taxon>
        <taxon>Pseudomonadota</taxon>
        <taxon>Alphaproteobacteria</taxon>
        <taxon>Hyphomicrobiales</taxon>
        <taxon>Aurantimonadaceae</taxon>
        <taxon>Aurantimonas</taxon>
    </lineage>
</organism>
<protein>
    <submittedName>
        <fullName evidence="2">Adenylate/guanylate cyclase domain-containing protein</fullName>
    </submittedName>
</protein>
<dbReference type="RefSeq" id="WP_163044730.1">
    <property type="nucleotide sequence ID" value="NZ_JAAAMJ010000011.1"/>
</dbReference>
<accession>A0A6L9MK80</accession>
<dbReference type="SUPFAM" id="SSF55073">
    <property type="entry name" value="Nucleotide cyclase"/>
    <property type="match status" value="1"/>
</dbReference>
<feature type="domain" description="Guanylate cyclase" evidence="1">
    <location>
        <begin position="225"/>
        <end position="355"/>
    </location>
</feature>
<dbReference type="GO" id="GO:0035556">
    <property type="term" value="P:intracellular signal transduction"/>
    <property type="evidence" value="ECO:0007669"/>
    <property type="project" value="InterPro"/>
</dbReference>
<evidence type="ECO:0000259" key="1">
    <source>
        <dbReference type="PROSITE" id="PS50125"/>
    </source>
</evidence>
<sequence length="420" mass="46473">MDTERMAPSLREPGQWPLHRTRILDWLMLGTRDERFADRIFLQLCDRLRAAGIPIVRATLQFRIQHPQWLGARILWRNGMAEAEILTYEHGAMESPEYLDSPVAEVHRGAPEVRRQLTLPPEAGEYSLFAQLRAEGLTDYVAWPLEHTLGRRHVITFATDVPGGLTAEDVAFLQDLLPAFSLVSEIRLKNRLARTLLETYVGPHASDEILAGAITRGAGRSVSAAIMVCDLRDFTGISELWPRDDVIDLLNEYFDAICEPVERRGGEILKFVGDGLLAIFPLDRPTACDDLIQAVGEARESMRILNAEHHRHGRAVLRYGVGIHAGEVMYGNIGSRGRLDFTVIGPAVNAAARLENLTKTVKRPVLLSKAFAEIANNPTAFESIGAYPLRGFGEEMEVFGLVGDPAVASTEELPLVGAAE</sequence>
<dbReference type="InterPro" id="IPR029787">
    <property type="entry name" value="Nucleotide_cyclase"/>
</dbReference>
<dbReference type="GO" id="GO:0006171">
    <property type="term" value="P:cAMP biosynthetic process"/>
    <property type="evidence" value="ECO:0007669"/>
    <property type="project" value="TreeGrafter"/>
</dbReference>
<gene>
    <name evidence="2" type="ORF">GTW51_14430</name>
</gene>
<keyword evidence="3" id="KW-1185">Reference proteome</keyword>
<evidence type="ECO:0000313" key="2">
    <source>
        <dbReference type="EMBL" id="NDV87900.1"/>
    </source>
</evidence>
<dbReference type="PANTHER" id="PTHR43081">
    <property type="entry name" value="ADENYLATE CYCLASE, TERMINAL-DIFFERENTIATION SPECIFIC-RELATED"/>
    <property type="match status" value="1"/>
</dbReference>